<feature type="compositionally biased region" description="Acidic residues" evidence="1">
    <location>
        <begin position="373"/>
        <end position="419"/>
    </location>
</feature>
<evidence type="ECO:0000259" key="2">
    <source>
        <dbReference type="SMART" id="SM00833"/>
    </source>
</evidence>
<dbReference type="EMBL" id="MU842808">
    <property type="protein sequence ID" value="KAK2035445.1"/>
    <property type="molecule type" value="Genomic_DNA"/>
</dbReference>
<dbReference type="InterPro" id="IPR003495">
    <property type="entry name" value="CobW/HypB/UreG_nucleotide-bd"/>
</dbReference>
<dbReference type="PANTHER" id="PTHR43603">
    <property type="entry name" value="COBW DOMAIN-CONTAINING PROTEIN DDB_G0274527"/>
    <property type="match status" value="1"/>
</dbReference>
<evidence type="ECO:0000313" key="3">
    <source>
        <dbReference type="EMBL" id="KAK2035445.1"/>
    </source>
</evidence>
<proteinExistence type="predicted"/>
<feature type="compositionally biased region" description="Acidic residues" evidence="1">
    <location>
        <begin position="562"/>
        <end position="575"/>
    </location>
</feature>
<dbReference type="Pfam" id="PF02492">
    <property type="entry name" value="cobW"/>
    <property type="match status" value="2"/>
</dbReference>
<feature type="region of interest" description="Disordered" evidence="1">
    <location>
        <begin position="562"/>
        <end position="582"/>
    </location>
</feature>
<comment type="caution">
    <text evidence="3">The sequence shown here is derived from an EMBL/GenBank/DDBJ whole genome shotgun (WGS) entry which is preliminary data.</text>
</comment>
<feature type="region of interest" description="Disordered" evidence="1">
    <location>
        <begin position="1"/>
        <end position="23"/>
    </location>
</feature>
<dbReference type="InterPro" id="IPR011629">
    <property type="entry name" value="CobW-like_C"/>
</dbReference>
<dbReference type="AlphaFoldDB" id="A0AAD9M9N1"/>
<name>A0AAD9M9N1_9PEZI</name>
<feature type="region of interest" description="Disordered" evidence="1">
    <location>
        <begin position="373"/>
        <end position="423"/>
    </location>
</feature>
<dbReference type="SUPFAM" id="SSF52540">
    <property type="entry name" value="P-loop containing nucleoside triphosphate hydrolases"/>
    <property type="match status" value="1"/>
</dbReference>
<dbReference type="CDD" id="cd03112">
    <property type="entry name" value="CobW-like"/>
    <property type="match status" value="1"/>
</dbReference>
<dbReference type="SUPFAM" id="SSF90002">
    <property type="entry name" value="Hypothetical protein YjiA, C-terminal domain"/>
    <property type="match status" value="1"/>
</dbReference>
<dbReference type="Pfam" id="PF07683">
    <property type="entry name" value="CobW_C"/>
    <property type="match status" value="1"/>
</dbReference>
<dbReference type="InterPro" id="IPR027417">
    <property type="entry name" value="P-loop_NTPase"/>
</dbReference>
<feature type="domain" description="CobW C-terminal" evidence="2">
    <location>
        <begin position="340"/>
        <end position="531"/>
    </location>
</feature>
<keyword evidence="4" id="KW-1185">Reference proteome</keyword>
<organism evidence="3 4">
    <name type="scientific">Colletotrichum zoysiae</name>
    <dbReference type="NCBI Taxonomy" id="1216348"/>
    <lineage>
        <taxon>Eukaryota</taxon>
        <taxon>Fungi</taxon>
        <taxon>Dikarya</taxon>
        <taxon>Ascomycota</taxon>
        <taxon>Pezizomycotina</taxon>
        <taxon>Sordariomycetes</taxon>
        <taxon>Hypocreomycetidae</taxon>
        <taxon>Glomerellales</taxon>
        <taxon>Glomerellaceae</taxon>
        <taxon>Colletotrichum</taxon>
        <taxon>Colletotrichum graminicola species complex</taxon>
    </lineage>
</organism>
<dbReference type="Gene3D" id="3.40.50.300">
    <property type="entry name" value="P-loop containing nucleotide triphosphate hydrolases"/>
    <property type="match status" value="1"/>
</dbReference>
<sequence length="582" mass="65149">MGRKLTGSAAKAKSGSIAVPTATIPKSHDEAPKLVRNDSGVDVTKPGQTKPLPVTLLSGFLGSGKTTLLQHILKSDHGLRIAVIVNDIGAVNVDASLIKKSHRLTKTEEKVIALQNGCICCTLRGDLLEELVNLSELHEFDYVIIESSGISEPEQVAETFDARLAEQMATLGEGPEGLDEDTMKLLKRLADAGGVDKFARLDTTVTVIDAFTIFNDFHTSDLLSSRRDDVVPEDERTVSDLMVDQIEFADVIVLNKVDMVSVADRARVLDLIKKLNPRAKILEANYSKIDVEEIVNTNTFDLKVAQSGVGWLQDLHAMTVREVNGRKAITPKPETEEYNVRNFVYTRTRPFHPRRLWSLLYDKFILQMEAPEDDEDAMDEDEDEAEGSDQEEEEWEDDEEEEEEDDDDEDEDDGMEDPLEPPANDVILANKTAHPLFNRLFRSKGEFFLATRPHRAGDWSQAGAMLTMTGGRSWFCTLPPDDYLTGDAEVDALVAHDVEKGGEWGDRRQELVFIGESLDVGGLEAALDACLLDEAEWARWQKVMRNKRWGDEKKRDKLQDLFDDGFPDWEEDDGDHEGHDHA</sequence>
<dbReference type="SMART" id="SM00833">
    <property type="entry name" value="CobW_C"/>
    <property type="match status" value="1"/>
</dbReference>
<feature type="region of interest" description="Disordered" evidence="1">
    <location>
        <begin position="28"/>
        <end position="47"/>
    </location>
</feature>
<gene>
    <name evidence="3" type="ORF">LX32DRAFT_723645</name>
</gene>
<protein>
    <submittedName>
        <fullName evidence="3">CobW/HypB/UreG</fullName>
    </submittedName>
</protein>
<dbReference type="InterPro" id="IPR051927">
    <property type="entry name" value="Zn_Chap_cDPG_Synth"/>
</dbReference>
<reference evidence="3" key="1">
    <citation type="submission" date="2021-06" db="EMBL/GenBank/DDBJ databases">
        <title>Comparative genomics, transcriptomics and evolutionary studies reveal genomic signatures of adaptation to plant cell wall in hemibiotrophic fungi.</title>
        <authorList>
            <consortium name="DOE Joint Genome Institute"/>
            <person name="Baroncelli R."/>
            <person name="Diaz J.F."/>
            <person name="Benocci T."/>
            <person name="Peng M."/>
            <person name="Battaglia E."/>
            <person name="Haridas S."/>
            <person name="Andreopoulos W."/>
            <person name="Labutti K."/>
            <person name="Pangilinan J."/>
            <person name="Floch G.L."/>
            <person name="Makela M.R."/>
            <person name="Henrissat B."/>
            <person name="Grigoriev I.V."/>
            <person name="Crouch J.A."/>
            <person name="De Vries R.P."/>
            <person name="Sukno S.A."/>
            <person name="Thon M.R."/>
        </authorList>
    </citation>
    <scope>NUCLEOTIDE SEQUENCE</scope>
    <source>
        <strain evidence="3">MAFF235873</strain>
    </source>
</reference>
<dbReference type="Proteomes" id="UP001232148">
    <property type="component" value="Unassembled WGS sequence"/>
</dbReference>
<evidence type="ECO:0000313" key="4">
    <source>
        <dbReference type="Proteomes" id="UP001232148"/>
    </source>
</evidence>
<evidence type="ECO:0000256" key="1">
    <source>
        <dbReference type="SAM" id="MobiDB-lite"/>
    </source>
</evidence>
<dbReference type="PANTHER" id="PTHR43603:SF1">
    <property type="entry name" value="ZINC-REGULATED GTPASE METALLOPROTEIN ACTIVATOR 1"/>
    <property type="match status" value="1"/>
</dbReference>
<accession>A0AAD9M9N1</accession>
<feature type="compositionally biased region" description="Low complexity" evidence="1">
    <location>
        <begin position="7"/>
        <end position="16"/>
    </location>
</feature>